<comment type="caution">
    <text evidence="1">The sequence shown here is derived from an EMBL/GenBank/DDBJ whole genome shotgun (WGS) entry which is preliminary data.</text>
</comment>
<dbReference type="EMBL" id="BJYT01000015">
    <property type="protein sequence ID" value="GEO11009.1"/>
    <property type="molecule type" value="Genomic_DNA"/>
</dbReference>
<dbReference type="OrthoDB" id="1652165at2"/>
<proteinExistence type="predicted"/>
<dbReference type="Proteomes" id="UP000321513">
    <property type="component" value="Unassembled WGS sequence"/>
</dbReference>
<evidence type="ECO:0008006" key="3">
    <source>
        <dbReference type="Google" id="ProtNLM"/>
    </source>
</evidence>
<name>A0A512BGB9_9BACT</name>
<dbReference type="Gene3D" id="2.60.40.10">
    <property type="entry name" value="Immunoglobulins"/>
    <property type="match status" value="1"/>
</dbReference>
<dbReference type="InterPro" id="IPR026444">
    <property type="entry name" value="Secre_tail"/>
</dbReference>
<dbReference type="InterPro" id="IPR013783">
    <property type="entry name" value="Ig-like_fold"/>
</dbReference>
<gene>
    <name evidence="1" type="ORF">SAE01_35050</name>
</gene>
<reference evidence="1 2" key="1">
    <citation type="submission" date="2019-07" db="EMBL/GenBank/DDBJ databases">
        <title>Whole genome shotgun sequence of Segetibacter aerophilus NBRC 106135.</title>
        <authorList>
            <person name="Hosoyama A."/>
            <person name="Uohara A."/>
            <person name="Ohji S."/>
            <person name="Ichikawa N."/>
        </authorList>
    </citation>
    <scope>NUCLEOTIDE SEQUENCE [LARGE SCALE GENOMIC DNA]</scope>
    <source>
        <strain evidence="1 2">NBRC 106135</strain>
    </source>
</reference>
<protein>
    <recommendedName>
        <fullName evidence="3">Secretion system C-terminal sorting domain-containing protein</fullName>
    </recommendedName>
</protein>
<evidence type="ECO:0000313" key="2">
    <source>
        <dbReference type="Proteomes" id="UP000321513"/>
    </source>
</evidence>
<accession>A0A512BGB9</accession>
<organism evidence="1 2">
    <name type="scientific">Segetibacter aerophilus</name>
    <dbReference type="NCBI Taxonomy" id="670293"/>
    <lineage>
        <taxon>Bacteria</taxon>
        <taxon>Pseudomonadati</taxon>
        <taxon>Bacteroidota</taxon>
        <taxon>Chitinophagia</taxon>
        <taxon>Chitinophagales</taxon>
        <taxon>Chitinophagaceae</taxon>
        <taxon>Segetibacter</taxon>
    </lineage>
</organism>
<dbReference type="AlphaFoldDB" id="A0A512BGB9"/>
<dbReference type="NCBIfam" id="TIGR04183">
    <property type="entry name" value="Por_Secre_tail"/>
    <property type="match status" value="1"/>
</dbReference>
<dbReference type="RefSeq" id="WP_147205121.1">
    <property type="nucleotide sequence ID" value="NZ_BJYT01000015.1"/>
</dbReference>
<sequence length="821" mass="88954">MRFLKNILVAFTVFFASDTETFAQTIFFNNGTLKVSGNTDTLYISSDFTNSDSAILTNSGALYVKGNIINNQTSFAAGTTGRLYLTGSSAQSISGLNPFNTYDLIANNAFGVSLNKNFIVSNNLTVSSGSLDVLANTLKVGGAIVSAGSVIAANGSIELNGTAAQIIPAGTFSSNTVANLIINNNAGASLAGPLNLTNALSLTNGALTSGGYLTLKSTPTSTARVATITSNAATPVIGNVTVEHFITAKRSYRFLASPVSTTGSLKANWMENTNNSNIGVNSNPVPGYGIQITGKDGNGNGFDATTTNNPSMFTFDEQGQAWSAVTSTGILLNPGVGYRTFVRGNRNTDLSQNTPEPSTTTLRTTGTLLTGTVTITKAGGGGTANTGAISSKNTEYSFIGNPYASPVDWQTVTKKDIFSTIYIYDPTISGSNGRGAYVTYNAALNANNNSASSIDNNIQAGQGFIVRTTGPNPTITFKETDKVGARRNVFRSTSETPHVSVMLLLPSSTKAADGVEAYFDDRFNNSLQDEDSYKISNPDENLAIYRDSQYLSLEGRKPIHSADTLFLRIWQLLKKDYTLQIQVRQLDQVEVWLRDNWLNSTTRLINETITMVPFSVTADSSSYSANRFSIVFQKFTTLPVELKSVKAFERNNSIQVEWTAPSEINIERYEVERSRNARDFEKIGTVKSKNGSDILNSYLWPDNSYYNGDNFYRIRTVARSGEVKYSQVVSVSIEKSKGSISLYPNPIIGTTVRLGFKNKLLGTYRVRIIDALGQEKYTTSVKHNSTTEEHIFKLKNALTPGVYQLQVLMKQQVQNISLIAE</sequence>
<evidence type="ECO:0000313" key="1">
    <source>
        <dbReference type="EMBL" id="GEO11009.1"/>
    </source>
</evidence>
<keyword evidence="2" id="KW-1185">Reference proteome</keyword>